<evidence type="ECO:0000256" key="1">
    <source>
        <dbReference type="SAM" id="MobiDB-lite"/>
    </source>
</evidence>
<feature type="region of interest" description="Disordered" evidence="1">
    <location>
        <begin position="1"/>
        <end position="281"/>
    </location>
</feature>
<dbReference type="PANTHER" id="PTHR14778:SF2">
    <property type="entry name" value="KINETOCHORE-ASSOCIATED PROTEIN DSN1 HOMOLOG"/>
    <property type="match status" value="1"/>
</dbReference>
<feature type="compositionally biased region" description="Basic and acidic residues" evidence="1">
    <location>
        <begin position="43"/>
        <end position="59"/>
    </location>
</feature>
<keyword evidence="3" id="KW-1185">Reference proteome</keyword>
<proteinExistence type="predicted"/>
<feature type="region of interest" description="Disordered" evidence="1">
    <location>
        <begin position="433"/>
        <end position="454"/>
    </location>
</feature>
<feature type="compositionally biased region" description="Basic residues" evidence="1">
    <location>
        <begin position="261"/>
        <end position="273"/>
    </location>
</feature>
<dbReference type="AlphaFoldDB" id="A0A4Y7Q1T9"/>
<dbReference type="GO" id="GO:0051301">
    <property type="term" value="P:cell division"/>
    <property type="evidence" value="ECO:0007669"/>
    <property type="project" value="InterPro"/>
</dbReference>
<feature type="compositionally biased region" description="Basic and acidic residues" evidence="1">
    <location>
        <begin position="138"/>
        <end position="154"/>
    </location>
</feature>
<accession>A0A4Y7Q1T9</accession>
<feature type="region of interest" description="Disordered" evidence="1">
    <location>
        <begin position="323"/>
        <end position="344"/>
    </location>
</feature>
<dbReference type="STRING" id="50990.A0A4Y7Q1T9"/>
<name>A0A4Y7Q1T9_9AGAM</name>
<organism evidence="2 3">
    <name type="scientific">Rickenella mellea</name>
    <dbReference type="NCBI Taxonomy" id="50990"/>
    <lineage>
        <taxon>Eukaryota</taxon>
        <taxon>Fungi</taxon>
        <taxon>Dikarya</taxon>
        <taxon>Basidiomycota</taxon>
        <taxon>Agaricomycotina</taxon>
        <taxon>Agaricomycetes</taxon>
        <taxon>Hymenochaetales</taxon>
        <taxon>Rickenellaceae</taxon>
        <taxon>Rickenella</taxon>
    </lineage>
</organism>
<dbReference type="GO" id="GO:0000444">
    <property type="term" value="C:MIS12/MIND type complex"/>
    <property type="evidence" value="ECO:0007669"/>
    <property type="project" value="InterPro"/>
</dbReference>
<feature type="region of interest" description="Disordered" evidence="1">
    <location>
        <begin position="533"/>
        <end position="651"/>
    </location>
</feature>
<feature type="compositionally biased region" description="Basic and acidic residues" evidence="1">
    <location>
        <begin position="384"/>
        <end position="397"/>
    </location>
</feature>
<feature type="compositionally biased region" description="Pro residues" evidence="1">
    <location>
        <begin position="550"/>
        <end position="564"/>
    </location>
</feature>
<feature type="region of interest" description="Disordered" evidence="1">
    <location>
        <begin position="363"/>
        <end position="397"/>
    </location>
</feature>
<dbReference type="GO" id="GO:0007059">
    <property type="term" value="P:chromosome segregation"/>
    <property type="evidence" value="ECO:0007669"/>
    <property type="project" value="InterPro"/>
</dbReference>
<protein>
    <submittedName>
        <fullName evidence="2">Uncharacterized protein</fullName>
    </submittedName>
</protein>
<evidence type="ECO:0000313" key="3">
    <source>
        <dbReference type="Proteomes" id="UP000294933"/>
    </source>
</evidence>
<evidence type="ECO:0000313" key="2">
    <source>
        <dbReference type="EMBL" id="TDL20819.1"/>
    </source>
</evidence>
<feature type="compositionally biased region" description="Polar residues" evidence="1">
    <location>
        <begin position="71"/>
        <end position="84"/>
    </location>
</feature>
<dbReference type="PANTHER" id="PTHR14778">
    <property type="entry name" value="KINETOCHORE-ASSOCIATED PROTEIN DSN1 HOMOLOG"/>
    <property type="match status" value="1"/>
</dbReference>
<dbReference type="Proteomes" id="UP000294933">
    <property type="component" value="Unassembled WGS sequence"/>
</dbReference>
<feature type="compositionally biased region" description="Basic and acidic residues" evidence="1">
    <location>
        <begin position="584"/>
        <end position="608"/>
    </location>
</feature>
<sequence>MRILGQLSGGGVEQPMIPTHPPIPAKRKIGNDENPLNHAAKRPKNEAGTKRKLQGEEQRGGLVIVRGDPRQPSSTGHVATSQHQPLPRQPEHQPAAGPSRQTSQPPTSKGANTTTSRPKGKDREIASSTPADVDVEEDVRRMDSEADSLRDRARSHAASLKPGTIQKEFAFPGLPASMTRPMSRVSHLETGTTKDKGVAKDTMLPIAEQETPQIAKNKLMRGEHPSMKRAPVPPSLSVAPERHGEPPPIASGSGSNNLGQSRRRSSISMRGKRVSATFENTGAISRPHTSVANSALYKHIDADLPESERARQLLIWTSMRAQSEVSKPSSSKSHRTDLPALPPGGADILKSVQEEVIRQLAEKLIDTSLVPPPESESPNRKKGKDNEQNLKNHVREKTFMEQIKKREAESAAWIEVTKFYNAHQANILARMDKRHRNKGKQRASSQDPEDLEPREHELPAQFRGARGFGVAKALLDQDHTSVGKGDERLKSVMYKSDRIYATMSSCHQLARIASSDLDSRFAVLSTLLAARTPTIQPPSTSNPGSLSSYLPPPPPTSIPIPIHPAPHTAGGDPQDLLRALSRVDAGRPKDRMGDAARRAAKDVLRSQDGEGGLGGGAAVERKLTGVPAPTPRKAPGTPRRGNTPGTSGKRG</sequence>
<dbReference type="VEuPathDB" id="FungiDB:BD410DRAFT_821732"/>
<feature type="compositionally biased region" description="Polar residues" evidence="1">
    <location>
        <begin position="99"/>
        <end position="117"/>
    </location>
</feature>
<dbReference type="OrthoDB" id="3364649at2759"/>
<dbReference type="InterPro" id="IPR013218">
    <property type="entry name" value="Dsn1/Mis13"/>
</dbReference>
<dbReference type="EMBL" id="ML170185">
    <property type="protein sequence ID" value="TDL20819.1"/>
    <property type="molecule type" value="Genomic_DNA"/>
</dbReference>
<reference evidence="2 3" key="1">
    <citation type="submission" date="2018-06" db="EMBL/GenBank/DDBJ databases">
        <title>A transcriptomic atlas of mushroom development highlights an independent origin of complex multicellularity.</title>
        <authorList>
            <consortium name="DOE Joint Genome Institute"/>
            <person name="Krizsan K."/>
            <person name="Almasi E."/>
            <person name="Merenyi Z."/>
            <person name="Sahu N."/>
            <person name="Viragh M."/>
            <person name="Koszo T."/>
            <person name="Mondo S."/>
            <person name="Kiss B."/>
            <person name="Balint B."/>
            <person name="Kues U."/>
            <person name="Barry K."/>
            <person name="Hegedus J.C."/>
            <person name="Henrissat B."/>
            <person name="Johnson J."/>
            <person name="Lipzen A."/>
            <person name="Ohm R."/>
            <person name="Nagy I."/>
            <person name="Pangilinan J."/>
            <person name="Yan J."/>
            <person name="Xiong Y."/>
            <person name="Grigoriev I.V."/>
            <person name="Hibbett D.S."/>
            <person name="Nagy L.G."/>
        </authorList>
    </citation>
    <scope>NUCLEOTIDE SEQUENCE [LARGE SCALE GENOMIC DNA]</scope>
    <source>
        <strain evidence="2 3">SZMC22713</strain>
    </source>
</reference>
<dbReference type="Pfam" id="PF08202">
    <property type="entry name" value="MIS13"/>
    <property type="match status" value="1"/>
</dbReference>
<gene>
    <name evidence="2" type="ORF">BD410DRAFT_821732</name>
</gene>
<feature type="compositionally biased region" description="Polar residues" evidence="1">
    <location>
        <begin position="533"/>
        <end position="542"/>
    </location>
</feature>